<feature type="region of interest" description="Disordered" evidence="4">
    <location>
        <begin position="24"/>
        <end position="43"/>
    </location>
</feature>
<protein>
    <submittedName>
        <fullName evidence="7">Acyl-CoA thioesterase</fullName>
    </submittedName>
</protein>
<evidence type="ECO:0000256" key="3">
    <source>
        <dbReference type="ARBA" id="ARBA00023085"/>
    </source>
</evidence>
<keyword evidence="3" id="KW-0063">Aspartyl esterase</keyword>
<keyword evidence="2" id="KW-0378">Hydrolase</keyword>
<dbReference type="GO" id="GO:0030599">
    <property type="term" value="F:pectinesterase activity"/>
    <property type="evidence" value="ECO:0007669"/>
    <property type="project" value="InterPro"/>
</dbReference>
<proteinExistence type="inferred from homology"/>
<reference evidence="7 8" key="1">
    <citation type="submission" date="2018-03" db="EMBL/GenBank/DDBJ databases">
        <title>Draft genome sequence of the first documented clinical Siccibacter turicensis isolate in Austria.</title>
        <authorList>
            <person name="Lepuschitz S."/>
            <person name="Pekard-Amenitsch S."/>
            <person name="Haunold R."/>
            <person name="Schill S."/>
            <person name="Mach R."/>
            <person name="Allerberger F."/>
            <person name="Ruppitsch W."/>
            <person name="Forsythe S.J."/>
        </authorList>
    </citation>
    <scope>NUCLEOTIDE SEQUENCE [LARGE SCALE GENOMIC DNA]</scope>
    <source>
        <strain evidence="7 8">6100069499-17</strain>
    </source>
</reference>
<dbReference type="SUPFAM" id="SSF51126">
    <property type="entry name" value="Pectin lyase-like"/>
    <property type="match status" value="1"/>
</dbReference>
<dbReference type="GO" id="GO:0009279">
    <property type="term" value="C:cell outer membrane"/>
    <property type="evidence" value="ECO:0007669"/>
    <property type="project" value="TreeGrafter"/>
</dbReference>
<organism evidence="7 8">
    <name type="scientific">Siccibacter turicensis</name>
    <dbReference type="NCBI Taxonomy" id="357233"/>
    <lineage>
        <taxon>Bacteria</taxon>
        <taxon>Pseudomonadati</taxon>
        <taxon>Pseudomonadota</taxon>
        <taxon>Gammaproteobacteria</taxon>
        <taxon>Enterobacterales</taxon>
        <taxon>Enterobacteriaceae</taxon>
        <taxon>Siccibacter</taxon>
    </lineage>
</organism>
<comment type="similarity">
    <text evidence="1">Belongs to the pectinesterase family.</text>
</comment>
<feature type="region of interest" description="Disordered" evidence="4">
    <location>
        <begin position="383"/>
        <end position="406"/>
    </location>
</feature>
<dbReference type="Gene3D" id="2.160.20.10">
    <property type="entry name" value="Single-stranded right-handed beta-helix, Pectin lyase-like"/>
    <property type="match status" value="1"/>
</dbReference>
<dbReference type="InterPro" id="IPR011050">
    <property type="entry name" value="Pectin_lyase_fold/virulence"/>
</dbReference>
<feature type="signal peptide" evidence="5">
    <location>
        <begin position="1"/>
        <end position="23"/>
    </location>
</feature>
<dbReference type="Pfam" id="PF01095">
    <property type="entry name" value="Pectinesterase"/>
    <property type="match status" value="1"/>
</dbReference>
<name>A0A2P8VPQ5_9ENTR</name>
<dbReference type="PANTHER" id="PTHR31321:SF57">
    <property type="entry name" value="PECTINESTERASE 53-RELATED"/>
    <property type="match status" value="1"/>
</dbReference>
<dbReference type="Proteomes" id="UP000240212">
    <property type="component" value="Unassembled WGS sequence"/>
</dbReference>
<dbReference type="NCBIfam" id="NF007822">
    <property type="entry name" value="PRK10531.1"/>
    <property type="match status" value="1"/>
</dbReference>
<dbReference type="AlphaFoldDB" id="A0A2P8VPQ5"/>
<evidence type="ECO:0000256" key="1">
    <source>
        <dbReference type="ARBA" id="ARBA00008891"/>
    </source>
</evidence>
<evidence type="ECO:0000259" key="6">
    <source>
        <dbReference type="Pfam" id="PF01095"/>
    </source>
</evidence>
<dbReference type="OrthoDB" id="264773at2"/>
<feature type="domain" description="Pectinesterase catalytic" evidence="6">
    <location>
        <begin position="194"/>
        <end position="347"/>
    </location>
</feature>
<evidence type="ECO:0000256" key="4">
    <source>
        <dbReference type="SAM" id="MobiDB-lite"/>
    </source>
</evidence>
<dbReference type="PANTHER" id="PTHR31321">
    <property type="entry name" value="ACYL-COA THIOESTER HYDROLASE YBHC-RELATED"/>
    <property type="match status" value="1"/>
</dbReference>
<sequence length="436" mass="46879">MNIFPVSRLALMLAVGVTLTACSSTPPDQRPSEQHAPGTASRPVLTADEAQNFTAARYFASTDPNAAPWSPSAIRLPAQPDFVVGPAGENGVTHTTIQAAVDAAIAKHSSQRVYIAILPGEYQGTVYVPAAPGSVTLYGTGDKPLDVKIGLALDSEMDRNTWRHTVNPSGKYMPGKPAWYMFDNCQNSRNATVGVMCSAVFWSQNNGLQLQNLTIENTLGDSVDAGNHQAVALRSDGDKVQIDKVNILGRQNTFLVTNSDVQNRFVTNRQTRTLVSNSYVEGDVDVVAGRGAVVFNNTDFRIVSSRTQQEGYVFAPATQANIYYGFLAINSRFTAAGDKVAQLGRAWDLEASENGYAPGQTANGQVVIRDSVINEGFNNAKPWGDAASSKRPFTGNVGTQDDKGNITRDLNDANANRMWEFNNRGVGSAVVAEPKQ</sequence>
<evidence type="ECO:0000313" key="8">
    <source>
        <dbReference type="Proteomes" id="UP000240212"/>
    </source>
</evidence>
<dbReference type="STRING" id="1388748.GCA_000463155_01534"/>
<keyword evidence="5" id="KW-0732">Signal</keyword>
<dbReference type="InterPro" id="IPR000070">
    <property type="entry name" value="Pectinesterase_cat"/>
</dbReference>
<keyword evidence="8" id="KW-1185">Reference proteome</keyword>
<dbReference type="RefSeq" id="WP_106876029.1">
    <property type="nucleotide sequence ID" value="NZ_PYEP01000001.1"/>
</dbReference>
<accession>A0A2P8VPQ5</accession>
<dbReference type="InterPro" id="IPR012334">
    <property type="entry name" value="Pectin_lyas_fold"/>
</dbReference>
<dbReference type="GO" id="GO:0042545">
    <property type="term" value="P:cell wall modification"/>
    <property type="evidence" value="ECO:0007669"/>
    <property type="project" value="InterPro"/>
</dbReference>
<feature type="chain" id="PRO_5015204135" evidence="5">
    <location>
        <begin position="24"/>
        <end position="436"/>
    </location>
</feature>
<comment type="caution">
    <text evidence="7">The sequence shown here is derived from an EMBL/GenBank/DDBJ whole genome shotgun (WGS) entry which is preliminary data.</text>
</comment>
<gene>
    <name evidence="7" type="ORF">C7G83_02015</name>
</gene>
<dbReference type="EMBL" id="PYEP01000001">
    <property type="protein sequence ID" value="PSN09542.1"/>
    <property type="molecule type" value="Genomic_DNA"/>
</dbReference>
<evidence type="ECO:0000256" key="2">
    <source>
        <dbReference type="ARBA" id="ARBA00022801"/>
    </source>
</evidence>
<evidence type="ECO:0000313" key="7">
    <source>
        <dbReference type="EMBL" id="PSN09542.1"/>
    </source>
</evidence>
<evidence type="ECO:0000256" key="5">
    <source>
        <dbReference type="SAM" id="SignalP"/>
    </source>
</evidence>